<reference evidence="1" key="1">
    <citation type="journal article" date="2014" name="Int. J. Syst. Evol. Microbiol.">
        <title>Complete genome sequence of Corynebacterium casei LMG S-19264T (=DSM 44701T), isolated from a smear-ripened cheese.</title>
        <authorList>
            <consortium name="US DOE Joint Genome Institute (JGI-PGF)"/>
            <person name="Walter F."/>
            <person name="Albersmeier A."/>
            <person name="Kalinowski J."/>
            <person name="Ruckert C."/>
        </authorList>
    </citation>
    <scope>NUCLEOTIDE SEQUENCE</scope>
    <source>
        <strain evidence="1">KCTC 32501</strain>
    </source>
</reference>
<dbReference type="PROSITE" id="PS51257">
    <property type="entry name" value="PROKAR_LIPOPROTEIN"/>
    <property type="match status" value="1"/>
</dbReference>
<name>A0A8J3CMU1_9BURK</name>
<accession>A0A8J3CMU1</accession>
<protein>
    <recommendedName>
        <fullName evidence="3">Lipoprotein</fullName>
    </recommendedName>
</protein>
<dbReference type="Proteomes" id="UP000614287">
    <property type="component" value="Unassembled WGS sequence"/>
</dbReference>
<evidence type="ECO:0000313" key="2">
    <source>
        <dbReference type="Proteomes" id="UP000614287"/>
    </source>
</evidence>
<evidence type="ECO:0008006" key="3">
    <source>
        <dbReference type="Google" id="ProtNLM"/>
    </source>
</evidence>
<dbReference type="EMBL" id="BMZG01000005">
    <property type="protein sequence ID" value="GHA72325.1"/>
    <property type="molecule type" value="Genomic_DNA"/>
</dbReference>
<keyword evidence="2" id="KW-1185">Reference proteome</keyword>
<comment type="caution">
    <text evidence="1">The sequence shown here is derived from an EMBL/GenBank/DDBJ whole genome shotgun (WGS) entry which is preliminary data.</text>
</comment>
<gene>
    <name evidence="1" type="ORF">GCM10009007_11630</name>
</gene>
<proteinExistence type="predicted"/>
<evidence type="ECO:0000313" key="1">
    <source>
        <dbReference type="EMBL" id="GHA72325.1"/>
    </source>
</evidence>
<dbReference type="RefSeq" id="WP_189492948.1">
    <property type="nucleotide sequence ID" value="NZ_BMZG01000005.1"/>
</dbReference>
<dbReference type="AlphaFoldDB" id="A0A8J3CMU1"/>
<sequence>MKKILPLILVLLLSACQNTEIINSDNRAKPKKPPKSSEPVTIEGRCAQRTIDGYRDDIKISVKDNVVNSLDWKIVPKSGACRFELKNFTQVATSPTAKLEHKKDKKCNIYVWQDDRHITVATYNCKKLCKQNDRLLPVLLEHDTGACKPAGNDNPQNTAKKG</sequence>
<organism evidence="1 2">
    <name type="scientific">Formosimonas limnophila</name>
    <dbReference type="NCBI Taxonomy" id="1384487"/>
    <lineage>
        <taxon>Bacteria</taxon>
        <taxon>Pseudomonadati</taxon>
        <taxon>Pseudomonadota</taxon>
        <taxon>Betaproteobacteria</taxon>
        <taxon>Burkholderiales</taxon>
        <taxon>Burkholderiaceae</taxon>
        <taxon>Formosimonas</taxon>
    </lineage>
</organism>
<reference evidence="1" key="2">
    <citation type="submission" date="2020-09" db="EMBL/GenBank/DDBJ databases">
        <authorList>
            <person name="Sun Q."/>
            <person name="Kim S."/>
        </authorList>
    </citation>
    <scope>NUCLEOTIDE SEQUENCE</scope>
    <source>
        <strain evidence="1">KCTC 32501</strain>
    </source>
</reference>